<evidence type="ECO:0000313" key="2">
    <source>
        <dbReference type="EMBL" id="REE06936.1"/>
    </source>
</evidence>
<gene>
    <name evidence="2" type="ORF">DFQ09_1251</name>
</gene>
<evidence type="ECO:0000313" key="3">
    <source>
        <dbReference type="Proteomes" id="UP000256919"/>
    </source>
</evidence>
<dbReference type="OrthoDB" id="1430432at2"/>
<dbReference type="EMBL" id="QREI01000025">
    <property type="protein sequence ID" value="REE06936.1"/>
    <property type="molecule type" value="Genomic_DNA"/>
</dbReference>
<dbReference type="AlphaFoldDB" id="A0A3D9LK04"/>
<proteinExistence type="predicted"/>
<feature type="coiled-coil region" evidence="1">
    <location>
        <begin position="7"/>
        <end position="43"/>
    </location>
</feature>
<reference evidence="2 3" key="1">
    <citation type="submission" date="2018-07" db="EMBL/GenBank/DDBJ databases">
        <title>Genomic Encyclopedia of Type Strains, Phase III (KMG-III): the genomes of soil and plant-associated and newly described type strains.</title>
        <authorList>
            <person name="Whitman W."/>
        </authorList>
    </citation>
    <scope>NUCLEOTIDE SEQUENCE [LARGE SCALE GENOMIC DNA]</scope>
    <source>
        <strain evidence="2 3">CECT 7948</strain>
    </source>
</reference>
<keyword evidence="1" id="KW-0175">Coiled coil</keyword>
<evidence type="ECO:0000256" key="1">
    <source>
        <dbReference type="SAM" id="Coils"/>
    </source>
</evidence>
<sequence>MSKTTRIEYLKLKRAEYKNRINIEKKENALNQFLTELNSLESELGKIVSSEIDIENIAQPILIDKPEKPIYTELRFKTIEEELYVKNEIKNWILEQKSDRILIKNEFLICRTDWLEIKSELLIRNFDLLFDKLNIIYTLMFSPENGNFINSFEFEYDVTIYKGNLKEKEIKYYS</sequence>
<protein>
    <submittedName>
        <fullName evidence="2">Uncharacterized protein</fullName>
    </submittedName>
</protein>
<dbReference type="RefSeq" id="WP_115813090.1">
    <property type="nucleotide sequence ID" value="NZ_QREI01000025.1"/>
</dbReference>
<comment type="caution">
    <text evidence="2">The sequence shown here is derived from an EMBL/GenBank/DDBJ whole genome shotgun (WGS) entry which is preliminary data.</text>
</comment>
<keyword evidence="3" id="KW-1185">Reference proteome</keyword>
<dbReference type="Proteomes" id="UP000256919">
    <property type="component" value="Unassembled WGS sequence"/>
</dbReference>
<organism evidence="2 3">
    <name type="scientific">Winogradskyella pacifica</name>
    <dbReference type="NCBI Taxonomy" id="664642"/>
    <lineage>
        <taxon>Bacteria</taxon>
        <taxon>Pseudomonadati</taxon>
        <taxon>Bacteroidota</taxon>
        <taxon>Flavobacteriia</taxon>
        <taxon>Flavobacteriales</taxon>
        <taxon>Flavobacteriaceae</taxon>
        <taxon>Winogradskyella</taxon>
    </lineage>
</organism>
<accession>A0A3D9LK04</accession>
<name>A0A3D9LK04_9FLAO</name>